<reference evidence="1 2" key="1">
    <citation type="submission" date="2019-07" db="EMBL/GenBank/DDBJ databases">
        <title>Annotation for the trematode Paragonimus westermani.</title>
        <authorList>
            <person name="Choi Y.-J."/>
        </authorList>
    </citation>
    <scope>NUCLEOTIDE SEQUENCE [LARGE SCALE GENOMIC DNA]</scope>
    <source>
        <strain evidence="1">180907_Pwestermani</strain>
    </source>
</reference>
<accession>A0A8T0DXF1</accession>
<evidence type="ECO:0000313" key="2">
    <source>
        <dbReference type="Proteomes" id="UP000699462"/>
    </source>
</evidence>
<dbReference type="AlphaFoldDB" id="A0A8T0DXF1"/>
<gene>
    <name evidence="1" type="ORF">P879_00020</name>
</gene>
<dbReference type="Proteomes" id="UP000699462">
    <property type="component" value="Unassembled WGS sequence"/>
</dbReference>
<comment type="caution">
    <text evidence="1">The sequence shown here is derived from an EMBL/GenBank/DDBJ whole genome shotgun (WGS) entry which is preliminary data.</text>
</comment>
<dbReference type="OrthoDB" id="10261947at2759"/>
<sequence length="171" mass="18776">MLSRRTLRWRFAPPFPRPLPPLPRPDISSQSVSRSAVTAMVLCRVSVHAMNTCSFPRSNLDVSAPEFVPFEKPQQKDSKQATIRQLKEMIEPVFQGNNSSSEHIFQIKPIALAKNVNAPRLIGEVLGDLVTVTPARSSVGFRFVTKLLAVLSVTDGQELQAGLIGSVDGKL</sequence>
<proteinExistence type="predicted"/>
<protein>
    <submittedName>
        <fullName evidence="1">Uncharacterized protein</fullName>
    </submittedName>
</protein>
<name>A0A8T0DXF1_9TREM</name>
<dbReference type="EMBL" id="JTDF01000276">
    <property type="protein sequence ID" value="KAF8571874.1"/>
    <property type="molecule type" value="Genomic_DNA"/>
</dbReference>
<evidence type="ECO:0000313" key="1">
    <source>
        <dbReference type="EMBL" id="KAF8571874.1"/>
    </source>
</evidence>
<organism evidence="1 2">
    <name type="scientific">Paragonimus westermani</name>
    <dbReference type="NCBI Taxonomy" id="34504"/>
    <lineage>
        <taxon>Eukaryota</taxon>
        <taxon>Metazoa</taxon>
        <taxon>Spiralia</taxon>
        <taxon>Lophotrochozoa</taxon>
        <taxon>Platyhelminthes</taxon>
        <taxon>Trematoda</taxon>
        <taxon>Digenea</taxon>
        <taxon>Plagiorchiida</taxon>
        <taxon>Troglotremata</taxon>
        <taxon>Troglotrematidae</taxon>
        <taxon>Paragonimus</taxon>
    </lineage>
</organism>
<keyword evidence="2" id="KW-1185">Reference proteome</keyword>